<feature type="transmembrane region" description="Helical" evidence="8">
    <location>
        <begin position="141"/>
        <end position="163"/>
    </location>
</feature>
<evidence type="ECO:0000256" key="7">
    <source>
        <dbReference type="ARBA" id="ARBA00023251"/>
    </source>
</evidence>
<dbReference type="InterPro" id="IPR020846">
    <property type="entry name" value="MFS_dom"/>
</dbReference>
<feature type="transmembrane region" description="Helical" evidence="8">
    <location>
        <begin position="203"/>
        <end position="223"/>
    </location>
</feature>
<keyword evidence="5 8" id="KW-1133">Transmembrane helix</keyword>
<dbReference type="GO" id="GO:0046677">
    <property type="term" value="P:response to antibiotic"/>
    <property type="evidence" value="ECO:0007669"/>
    <property type="project" value="UniProtKB-KW"/>
</dbReference>
<keyword evidence="4 8" id="KW-0812">Transmembrane</keyword>
<dbReference type="GO" id="GO:0022857">
    <property type="term" value="F:transmembrane transporter activity"/>
    <property type="evidence" value="ECO:0007669"/>
    <property type="project" value="InterPro"/>
</dbReference>
<feature type="domain" description="Major facilitator superfamily (MFS) profile" evidence="9">
    <location>
        <begin position="16"/>
        <end position="466"/>
    </location>
</feature>
<protein>
    <submittedName>
        <fullName evidence="10">MFS transporter</fullName>
    </submittedName>
</protein>
<dbReference type="AlphaFoldDB" id="A0A939FCM6"/>
<accession>A0A939FCM6</accession>
<gene>
    <name evidence="10" type="ORF">J0695_30975</name>
</gene>
<feature type="transmembrane region" description="Helical" evidence="8">
    <location>
        <begin position="399"/>
        <end position="423"/>
    </location>
</feature>
<feature type="transmembrane region" description="Helical" evidence="8">
    <location>
        <begin position="443"/>
        <end position="462"/>
    </location>
</feature>
<comment type="caution">
    <text evidence="10">The sequence shown here is derived from an EMBL/GenBank/DDBJ whole genome shotgun (WGS) entry which is preliminary data.</text>
</comment>
<dbReference type="Proteomes" id="UP000664167">
    <property type="component" value="Unassembled WGS sequence"/>
</dbReference>
<dbReference type="Pfam" id="PF07690">
    <property type="entry name" value="MFS_1"/>
    <property type="match status" value="1"/>
</dbReference>
<evidence type="ECO:0000259" key="9">
    <source>
        <dbReference type="PROSITE" id="PS50850"/>
    </source>
</evidence>
<dbReference type="Gene3D" id="1.20.1720.10">
    <property type="entry name" value="Multidrug resistance protein D"/>
    <property type="match status" value="1"/>
</dbReference>
<evidence type="ECO:0000256" key="4">
    <source>
        <dbReference type="ARBA" id="ARBA00022692"/>
    </source>
</evidence>
<evidence type="ECO:0000256" key="2">
    <source>
        <dbReference type="ARBA" id="ARBA00022448"/>
    </source>
</evidence>
<keyword evidence="11" id="KW-1185">Reference proteome</keyword>
<evidence type="ECO:0000256" key="3">
    <source>
        <dbReference type="ARBA" id="ARBA00022475"/>
    </source>
</evidence>
<name>A0A939FCM6_9ACTN</name>
<keyword evidence="3" id="KW-1003">Cell membrane</keyword>
<proteinExistence type="predicted"/>
<dbReference type="RefSeq" id="WP_206967655.1">
    <property type="nucleotide sequence ID" value="NZ_BAAAJJ010000009.1"/>
</dbReference>
<feature type="transmembrane region" description="Helical" evidence="8">
    <location>
        <begin position="229"/>
        <end position="251"/>
    </location>
</feature>
<evidence type="ECO:0000256" key="1">
    <source>
        <dbReference type="ARBA" id="ARBA00004651"/>
    </source>
</evidence>
<comment type="subcellular location">
    <subcellularLocation>
        <location evidence="1">Cell membrane</location>
        <topology evidence="1">Multi-pass membrane protein</topology>
    </subcellularLocation>
</comment>
<feature type="transmembrane region" description="Helical" evidence="8">
    <location>
        <begin position="52"/>
        <end position="70"/>
    </location>
</feature>
<keyword evidence="2" id="KW-0813">Transport</keyword>
<evidence type="ECO:0000256" key="8">
    <source>
        <dbReference type="SAM" id="Phobius"/>
    </source>
</evidence>
<feature type="transmembrane region" description="Helical" evidence="8">
    <location>
        <begin position="338"/>
        <end position="357"/>
    </location>
</feature>
<dbReference type="PANTHER" id="PTHR42718">
    <property type="entry name" value="MAJOR FACILITATOR SUPERFAMILY MULTIDRUG TRANSPORTER MFSC"/>
    <property type="match status" value="1"/>
</dbReference>
<sequence length="486" mass="48598">MSALAPPTSLPRKGLVLALIAFAQLIIALDYNIVYVALPDIGSRLGFSAQSLQWVVSAYAVGLGGFLLLGGRAVDRLGARRVFTTGLILYAVASLAGGLADSPGLLVAARVVQGIGGALLSPATLALVFRTFAEGADRNRALGIWGTVGGSGLAAGALLGGVLTNAWGWSWVFYVNVPLALLAAALAPRLLDADPPMRGAGGFDALGAVLATVGSTLLVFGLVSGPDAGWGSARTAVTLAGGVVVLGLFVLTEARGRSPLAPLRLLGSRQLAVSMAVILAFQSALGGGYYLFTTFLQPVRGYSALQAGLAFLPLTAFSMAAAGKLTPLLIGRWGIRRMLATGMLGSGIGQALFFTGMTVDGSFWALMPGTAIWGLCGGATFVTMFAAAGTGAAPAEQGVASGLASTAQQIGGAIGLAVLIAVANSGLGADAGATQIVDGLRTAGWIAAAISVVGAGAALLLARTPKEGAVVVSGERAAVQERTAAL</sequence>
<feature type="transmembrane region" description="Helical" evidence="8">
    <location>
        <begin position="304"/>
        <end position="326"/>
    </location>
</feature>
<feature type="transmembrane region" description="Helical" evidence="8">
    <location>
        <begin position="82"/>
        <end position="100"/>
    </location>
</feature>
<evidence type="ECO:0000256" key="5">
    <source>
        <dbReference type="ARBA" id="ARBA00022989"/>
    </source>
</evidence>
<evidence type="ECO:0000256" key="6">
    <source>
        <dbReference type="ARBA" id="ARBA00023136"/>
    </source>
</evidence>
<evidence type="ECO:0000313" key="11">
    <source>
        <dbReference type="Proteomes" id="UP000664167"/>
    </source>
</evidence>
<dbReference type="Gene3D" id="1.20.1250.20">
    <property type="entry name" value="MFS general substrate transporter like domains"/>
    <property type="match status" value="1"/>
</dbReference>
<keyword evidence="6 8" id="KW-0472">Membrane</keyword>
<organism evidence="10 11">
    <name type="scientific">Streptomyces beijiangensis</name>
    <dbReference type="NCBI Taxonomy" id="163361"/>
    <lineage>
        <taxon>Bacteria</taxon>
        <taxon>Bacillati</taxon>
        <taxon>Actinomycetota</taxon>
        <taxon>Actinomycetes</taxon>
        <taxon>Kitasatosporales</taxon>
        <taxon>Streptomycetaceae</taxon>
        <taxon>Streptomyces</taxon>
    </lineage>
</organism>
<feature type="transmembrane region" description="Helical" evidence="8">
    <location>
        <begin position="106"/>
        <end position="129"/>
    </location>
</feature>
<dbReference type="InterPro" id="IPR036259">
    <property type="entry name" value="MFS_trans_sf"/>
</dbReference>
<reference evidence="10" key="1">
    <citation type="submission" date="2021-03" db="EMBL/GenBank/DDBJ databases">
        <title>Streptomyces poriferae sp. nov., a novel marine sponge-derived Actinobacteria species with anti-MRSA activity.</title>
        <authorList>
            <person name="Sandoval-Powers M."/>
            <person name="Kralova S."/>
            <person name="Nguyen G.-S."/>
            <person name="Fawwal D."/>
            <person name="Degnes K."/>
            <person name="Klinkenberg G."/>
            <person name="Sletta H."/>
            <person name="Wentzel A."/>
            <person name="Liles M.R."/>
        </authorList>
    </citation>
    <scope>NUCLEOTIDE SEQUENCE</scope>
    <source>
        <strain evidence="10">DSM 41794</strain>
    </source>
</reference>
<dbReference type="CDD" id="cd17321">
    <property type="entry name" value="MFS_MMR_MDR_like"/>
    <property type="match status" value="1"/>
</dbReference>
<feature type="transmembrane region" description="Helical" evidence="8">
    <location>
        <begin position="169"/>
        <end position="191"/>
    </location>
</feature>
<feature type="transmembrane region" description="Helical" evidence="8">
    <location>
        <begin position="363"/>
        <end position="387"/>
    </location>
</feature>
<dbReference type="PROSITE" id="PS50850">
    <property type="entry name" value="MFS"/>
    <property type="match status" value="1"/>
</dbReference>
<dbReference type="EMBL" id="JAFLRJ010000363">
    <property type="protein sequence ID" value="MBO0516163.1"/>
    <property type="molecule type" value="Genomic_DNA"/>
</dbReference>
<dbReference type="GO" id="GO:0005886">
    <property type="term" value="C:plasma membrane"/>
    <property type="evidence" value="ECO:0007669"/>
    <property type="project" value="UniProtKB-SubCell"/>
</dbReference>
<keyword evidence="7" id="KW-0046">Antibiotic resistance</keyword>
<dbReference type="PANTHER" id="PTHR42718:SF46">
    <property type="entry name" value="BLR6921 PROTEIN"/>
    <property type="match status" value="1"/>
</dbReference>
<dbReference type="InterPro" id="IPR011701">
    <property type="entry name" value="MFS"/>
</dbReference>
<dbReference type="SUPFAM" id="SSF103473">
    <property type="entry name" value="MFS general substrate transporter"/>
    <property type="match status" value="1"/>
</dbReference>
<evidence type="ECO:0000313" key="10">
    <source>
        <dbReference type="EMBL" id="MBO0516163.1"/>
    </source>
</evidence>
<feature type="transmembrane region" description="Helical" evidence="8">
    <location>
        <begin position="271"/>
        <end position="292"/>
    </location>
</feature>